<comment type="caution">
    <text evidence="1">The sequence shown here is derived from an EMBL/GenBank/DDBJ whole genome shotgun (WGS) entry which is preliminary data.</text>
</comment>
<name>A0A832AV17_9CREN</name>
<reference evidence="1" key="1">
    <citation type="journal article" date="2020" name="mSystems">
        <title>Genome- and Community-Level Interaction Insights into Carbon Utilization and Element Cycling Functions of Hydrothermarchaeota in Hydrothermal Sediment.</title>
        <authorList>
            <person name="Zhou Z."/>
            <person name="Liu Y."/>
            <person name="Xu W."/>
            <person name="Pan J."/>
            <person name="Luo Z.H."/>
            <person name="Li M."/>
        </authorList>
    </citation>
    <scope>NUCLEOTIDE SEQUENCE</scope>
    <source>
        <strain evidence="1">SpSt-629</strain>
    </source>
</reference>
<dbReference type="EMBL" id="DTAU01000091">
    <property type="protein sequence ID" value="HFQ78953.1"/>
    <property type="molecule type" value="Genomic_DNA"/>
</dbReference>
<sequence>MREEKLLVVASPFPIAGGGLRALRSVNEYSRYFNVHLYLPYGSGRYQNIGRFLGNLVRSGISIAGLSRLPKIVSHIDRVLSGRVSKVLIEQMYTFIAKSKFLCGINMNALFRCMRL</sequence>
<dbReference type="AlphaFoldDB" id="A0A832AV17"/>
<organism evidence="1">
    <name type="scientific">Ignisphaera aggregans</name>
    <dbReference type="NCBI Taxonomy" id="334771"/>
    <lineage>
        <taxon>Archaea</taxon>
        <taxon>Thermoproteota</taxon>
        <taxon>Thermoprotei</taxon>
        <taxon>Desulfurococcales</taxon>
        <taxon>Desulfurococcaceae</taxon>
        <taxon>Ignisphaera</taxon>
    </lineage>
</organism>
<evidence type="ECO:0000313" key="1">
    <source>
        <dbReference type="EMBL" id="HFQ78953.1"/>
    </source>
</evidence>
<protein>
    <submittedName>
        <fullName evidence="1">Uncharacterized protein</fullName>
    </submittedName>
</protein>
<gene>
    <name evidence="1" type="ORF">ENT99_04535</name>
</gene>
<accession>A0A832AV17</accession>
<proteinExistence type="predicted"/>